<dbReference type="AlphaFoldDB" id="A0AAV6HUV1"/>
<sequence length="66" mass="7324">MEPPHPRRNCTNVAAPPMPPPLTHRHPPPPQTTPMSMKPVPVRPPPLPPSNRLLLETGFRELSPLT</sequence>
<gene>
    <name evidence="2" type="ORF">RHGRI_037274</name>
</gene>
<name>A0AAV6HUV1_9ERIC</name>
<keyword evidence="3" id="KW-1185">Reference proteome</keyword>
<evidence type="ECO:0000313" key="3">
    <source>
        <dbReference type="Proteomes" id="UP000823749"/>
    </source>
</evidence>
<proteinExistence type="predicted"/>
<evidence type="ECO:0000256" key="1">
    <source>
        <dbReference type="SAM" id="MobiDB-lite"/>
    </source>
</evidence>
<comment type="caution">
    <text evidence="2">The sequence shown here is derived from an EMBL/GenBank/DDBJ whole genome shotgun (WGS) entry which is preliminary data.</text>
</comment>
<feature type="compositionally biased region" description="Pro residues" evidence="1">
    <location>
        <begin position="16"/>
        <end position="32"/>
    </location>
</feature>
<protein>
    <submittedName>
        <fullName evidence="2">Uncharacterized protein</fullName>
    </submittedName>
</protein>
<evidence type="ECO:0000313" key="2">
    <source>
        <dbReference type="EMBL" id="KAG5516507.1"/>
    </source>
</evidence>
<dbReference type="Proteomes" id="UP000823749">
    <property type="component" value="Chromosome 13"/>
</dbReference>
<reference evidence="2 3" key="1">
    <citation type="submission" date="2020-08" db="EMBL/GenBank/DDBJ databases">
        <title>Plant Genome Project.</title>
        <authorList>
            <person name="Zhang R.-G."/>
        </authorList>
    </citation>
    <scope>NUCLEOTIDE SEQUENCE [LARGE SCALE GENOMIC DNA]</scope>
    <source>
        <strain evidence="2">WSP0</strain>
        <tissue evidence="2">Leaf</tissue>
    </source>
</reference>
<organism evidence="2 3">
    <name type="scientific">Rhododendron griersonianum</name>
    <dbReference type="NCBI Taxonomy" id="479676"/>
    <lineage>
        <taxon>Eukaryota</taxon>
        <taxon>Viridiplantae</taxon>
        <taxon>Streptophyta</taxon>
        <taxon>Embryophyta</taxon>
        <taxon>Tracheophyta</taxon>
        <taxon>Spermatophyta</taxon>
        <taxon>Magnoliopsida</taxon>
        <taxon>eudicotyledons</taxon>
        <taxon>Gunneridae</taxon>
        <taxon>Pentapetalae</taxon>
        <taxon>asterids</taxon>
        <taxon>Ericales</taxon>
        <taxon>Ericaceae</taxon>
        <taxon>Ericoideae</taxon>
        <taxon>Rhodoreae</taxon>
        <taxon>Rhododendron</taxon>
    </lineage>
</organism>
<dbReference type="EMBL" id="JACTNZ010000013">
    <property type="protein sequence ID" value="KAG5516507.1"/>
    <property type="molecule type" value="Genomic_DNA"/>
</dbReference>
<accession>A0AAV6HUV1</accession>
<feature type="region of interest" description="Disordered" evidence="1">
    <location>
        <begin position="1"/>
        <end position="66"/>
    </location>
</feature>